<accession>A0A937F1H5</accession>
<protein>
    <submittedName>
        <fullName evidence="3">Outer membrane beta-barrel protein</fullName>
    </submittedName>
</protein>
<dbReference type="RefSeq" id="WP_202241422.1">
    <property type="nucleotide sequence ID" value="NZ_JAESIY010000001.1"/>
</dbReference>
<sequence length="447" mass="50782">MDDNKFDEYIRNKVESYKDTHQDEGALAAFRARMDGVHYVPWYVRYKDFMRVAASVVLISLLNFGLYSFYHNQDNDELREALASLRQNIDENEKLKTELSYWQNQAQSTAVLTSDTVYIEKEIIKHVPVYAMSQGSMGRNQNKILLGTDSEISDELKSFLTRYSLASADAHGNIYLNYSNEINPSSVSRKGAYLPVYQGFHSSRIAMVDPGSTEVNMDRNNRHKTSIAKMRELEKHRMKGVGFQYGPQIGVHKLGVDKGSGNVGAMAGIDAEFIFSPAIRLETGARYVHNSYVVNDIGSLGNDLFNYPAVDQDIGELTRIKTQSNILAFPIHLKYNLPLSENRYLFVSSGISPMLYLNQKFKYIYAYSYDKGGEDDFRVEIEASKFYEKQAMFLGTVDAALGVEKILKNKSHLLVSLFYQHGISTLGNEERNINMLGLQTALRFRVK</sequence>
<name>A0A937F1H5_9BACT</name>
<evidence type="ECO:0000313" key="3">
    <source>
        <dbReference type="EMBL" id="MBL3654546.1"/>
    </source>
</evidence>
<keyword evidence="4" id="KW-1185">Reference proteome</keyword>
<feature type="domain" description="Outer membrane protein beta-barrel" evidence="2">
    <location>
        <begin position="259"/>
        <end position="423"/>
    </location>
</feature>
<dbReference type="EMBL" id="JAESIY010000001">
    <property type="protein sequence ID" value="MBL3654546.1"/>
    <property type="molecule type" value="Genomic_DNA"/>
</dbReference>
<feature type="transmembrane region" description="Helical" evidence="1">
    <location>
        <begin position="52"/>
        <end position="70"/>
    </location>
</feature>
<organism evidence="3 4">
    <name type="scientific">Fulvivirga sediminis</name>
    <dbReference type="NCBI Taxonomy" id="2803949"/>
    <lineage>
        <taxon>Bacteria</taxon>
        <taxon>Pseudomonadati</taxon>
        <taxon>Bacteroidota</taxon>
        <taxon>Cytophagia</taxon>
        <taxon>Cytophagales</taxon>
        <taxon>Fulvivirgaceae</taxon>
        <taxon>Fulvivirga</taxon>
    </lineage>
</organism>
<dbReference type="Proteomes" id="UP000659388">
    <property type="component" value="Unassembled WGS sequence"/>
</dbReference>
<evidence type="ECO:0000259" key="2">
    <source>
        <dbReference type="Pfam" id="PF13568"/>
    </source>
</evidence>
<keyword evidence="1" id="KW-1133">Transmembrane helix</keyword>
<dbReference type="Pfam" id="PF13568">
    <property type="entry name" value="OMP_b-brl_2"/>
    <property type="match status" value="1"/>
</dbReference>
<dbReference type="InterPro" id="IPR025665">
    <property type="entry name" value="Beta-barrel_OMP_2"/>
</dbReference>
<evidence type="ECO:0000313" key="4">
    <source>
        <dbReference type="Proteomes" id="UP000659388"/>
    </source>
</evidence>
<comment type="caution">
    <text evidence="3">The sequence shown here is derived from an EMBL/GenBank/DDBJ whole genome shotgun (WGS) entry which is preliminary data.</text>
</comment>
<gene>
    <name evidence="3" type="ORF">JL102_00270</name>
</gene>
<keyword evidence="1" id="KW-0812">Transmembrane</keyword>
<dbReference type="AlphaFoldDB" id="A0A937F1H5"/>
<reference evidence="3" key="1">
    <citation type="submission" date="2021-01" db="EMBL/GenBank/DDBJ databases">
        <title>Fulvivirga kasyanovii gen. nov., sp nov., a novel member of the phylum Bacteroidetes isolated from seawater in a mussel farm.</title>
        <authorList>
            <person name="Zhao L.-H."/>
            <person name="Wang Z.-J."/>
        </authorList>
    </citation>
    <scope>NUCLEOTIDE SEQUENCE</scope>
    <source>
        <strain evidence="3">2943</strain>
    </source>
</reference>
<proteinExistence type="predicted"/>
<keyword evidence="1" id="KW-0472">Membrane</keyword>
<evidence type="ECO:0000256" key="1">
    <source>
        <dbReference type="SAM" id="Phobius"/>
    </source>
</evidence>